<evidence type="ECO:0000256" key="1">
    <source>
        <dbReference type="ARBA" id="ARBA00010884"/>
    </source>
</evidence>
<gene>
    <name evidence="4" type="ORF">NBRC110019_24230</name>
</gene>
<dbReference type="InterPro" id="IPR029058">
    <property type="entry name" value="AB_hydrolase_fold"/>
</dbReference>
<protein>
    <submittedName>
        <fullName evidence="4">Alpha/beta hydrolase</fullName>
    </submittedName>
</protein>
<feature type="active site" description="Charge relay system" evidence="2">
    <location>
        <position position="140"/>
    </location>
</feature>
<dbReference type="SUPFAM" id="SSF53474">
    <property type="entry name" value="alpha/beta-Hydrolases"/>
    <property type="match status" value="1"/>
</dbReference>
<feature type="active site" description="Charge relay system" evidence="2">
    <location>
        <position position="266"/>
    </location>
</feature>
<dbReference type="EMBL" id="BRVP01000017">
    <property type="protein sequence ID" value="GLB53382.1"/>
    <property type="molecule type" value="Genomic_DNA"/>
</dbReference>
<name>A0A9W6B8B8_9FLAO</name>
<dbReference type="GO" id="GO:0047372">
    <property type="term" value="F:monoacylglycerol lipase activity"/>
    <property type="evidence" value="ECO:0007669"/>
    <property type="project" value="TreeGrafter"/>
</dbReference>
<dbReference type="PIRSF" id="PIRSF005211">
    <property type="entry name" value="Ab_hydro_YheT"/>
    <property type="match status" value="1"/>
</dbReference>
<evidence type="ECO:0000256" key="2">
    <source>
        <dbReference type="PIRSR" id="PIRSR005211-1"/>
    </source>
</evidence>
<reference evidence="4" key="1">
    <citation type="submission" date="2022-07" db="EMBL/GenBank/DDBJ databases">
        <title>Taxonomy of Novel Oxalotrophic and Methylotrophic Bacteria.</title>
        <authorList>
            <person name="Sahin N."/>
            <person name="Tani A."/>
        </authorList>
    </citation>
    <scope>NUCLEOTIDE SEQUENCE</scope>
    <source>
        <strain evidence="4">AM327</strain>
    </source>
</reference>
<keyword evidence="5" id="KW-1185">Reference proteome</keyword>
<dbReference type="Gene3D" id="3.40.50.1820">
    <property type="entry name" value="alpha/beta hydrolase"/>
    <property type="match status" value="1"/>
</dbReference>
<feature type="domain" description="AB hydrolase-1" evidence="3">
    <location>
        <begin position="61"/>
        <end position="297"/>
    </location>
</feature>
<dbReference type="GO" id="GO:0034338">
    <property type="term" value="F:short-chain carboxylesterase activity"/>
    <property type="evidence" value="ECO:0007669"/>
    <property type="project" value="TreeGrafter"/>
</dbReference>
<organism evidence="4 5">
    <name type="scientific">Neptunitalea chrysea</name>
    <dbReference type="NCBI Taxonomy" id="1647581"/>
    <lineage>
        <taxon>Bacteria</taxon>
        <taxon>Pseudomonadati</taxon>
        <taxon>Bacteroidota</taxon>
        <taxon>Flavobacteriia</taxon>
        <taxon>Flavobacteriales</taxon>
        <taxon>Flavobacteriaceae</taxon>
        <taxon>Neptunitalea</taxon>
    </lineage>
</organism>
<evidence type="ECO:0000259" key="3">
    <source>
        <dbReference type="Pfam" id="PF00561"/>
    </source>
</evidence>
<dbReference type="InterPro" id="IPR012020">
    <property type="entry name" value="ABHD4"/>
</dbReference>
<feature type="active site" description="Charge relay system" evidence="2">
    <location>
        <position position="295"/>
    </location>
</feature>
<accession>A0A9W6B8B8</accession>
<proteinExistence type="inferred from homology"/>
<evidence type="ECO:0000313" key="5">
    <source>
        <dbReference type="Proteomes" id="UP001143545"/>
    </source>
</evidence>
<dbReference type="InterPro" id="IPR050960">
    <property type="entry name" value="AB_hydrolase_4_sf"/>
</dbReference>
<dbReference type="PANTHER" id="PTHR10794:SF94">
    <property type="entry name" value="ESTERASE YHET-RELATED"/>
    <property type="match status" value="1"/>
</dbReference>
<comment type="similarity">
    <text evidence="1">Belongs to the AB hydrolase superfamily. AB hydrolase 4 family.</text>
</comment>
<dbReference type="PANTHER" id="PTHR10794">
    <property type="entry name" value="ABHYDROLASE DOMAIN-CONTAINING PROTEIN"/>
    <property type="match status" value="1"/>
</dbReference>
<comment type="caution">
    <text evidence="4">The sequence shown here is derived from an EMBL/GenBank/DDBJ whole genome shotgun (WGS) entry which is preliminary data.</text>
</comment>
<dbReference type="Pfam" id="PF00561">
    <property type="entry name" value="Abhydrolase_1"/>
    <property type="match status" value="1"/>
</dbReference>
<dbReference type="AlphaFoldDB" id="A0A9W6B8B8"/>
<dbReference type="Proteomes" id="UP001143545">
    <property type="component" value="Unassembled WGS sequence"/>
</dbReference>
<evidence type="ECO:0000313" key="4">
    <source>
        <dbReference type="EMBL" id="GLB53382.1"/>
    </source>
</evidence>
<dbReference type="RefSeq" id="WP_281755285.1">
    <property type="nucleotide sequence ID" value="NZ_BRVP01000017.1"/>
</dbReference>
<dbReference type="InterPro" id="IPR000073">
    <property type="entry name" value="AB_hydrolase_1"/>
</dbReference>
<keyword evidence="4" id="KW-0378">Hydrolase</keyword>
<sequence>MPLVSSSYNPPSLFKNGHFATIYCSVFRKVYCLQKRERIILEDGDFLDLDWSYATEKTDKLVILLHGLEGSAQRPYVKGAAKIFNEHHVDACAVNFRSCSGETNNSFGSYHSGQTQDLAAVIAHALAKQQYQTIILKGFSLGANVILKYLSSHGNIAREVKAAIAVSAPCDLYGTMRQLHQKQNIIYHTKFKKDLLAKLRDKQQRFPELLTSEDIKAIKTLKDFDDIYTSRAHHFKDALDYYAKASSLPGLQDITVPTLILNAKNDSFLSPSCYPFEVAEKHDSLYLETPKCGGHVGFYMHGKYSYNEIRSIDFMKNVIF</sequence>